<sequence>MVQARMSHNSDQIHATNDSIGSFLGDVPQCIAPQGAHTIWLPRSFHEETLIHATIQRLDEEFERGRVAYDLYRAVLTAKMEDSTRFENSPEVEDPTEGWGSADMEEPATKNETRDSPAEQTSTKSQSKPRDAPLRGLLKVDRNDKGVTHSFYPKIHAMLLSAVTDYVLTRLQMSYVETTSSYSVSLLYRGFEYVAHLSDELAFVSLRTRPCRWFCSTLKMRQEFEESTSYFDPTPDVRYYVSTSEELQQDDALYPKLLEACDKADRKGILEHSEDPKCPIRISNALQHVGINASAIPTVRHVKRRRYYCANANIEISIMEVAEYTAPIMYNLEKGFHRIRHKHEVEIYMPPLDAQIGLSPAYAETFLATGVKIAEFLRTFATLSTAIQQPGDDLFG</sequence>
<reference evidence="2" key="1">
    <citation type="journal article" date="2011" name="PLoS Biol.">
        <title>Gene gain and loss during evolution of obligate parasitism in the white rust pathogen of Arabidopsis thaliana.</title>
        <authorList>
            <person name="Kemen E."/>
            <person name="Gardiner A."/>
            <person name="Schultz-Larsen T."/>
            <person name="Kemen A.C."/>
            <person name="Balmuth A.L."/>
            <person name="Robert-Seilaniantz A."/>
            <person name="Bailey K."/>
            <person name="Holub E."/>
            <person name="Studholme D.J."/>
            <person name="Maclean D."/>
            <person name="Jones J.D."/>
        </authorList>
    </citation>
    <scope>NUCLEOTIDE SEQUENCE</scope>
</reference>
<dbReference type="EMBL" id="FR824333">
    <property type="protein sequence ID" value="CCA25289.1"/>
    <property type="molecule type" value="Genomic_DNA"/>
</dbReference>
<reference evidence="2" key="2">
    <citation type="submission" date="2011-02" db="EMBL/GenBank/DDBJ databases">
        <authorList>
            <person name="MacLean D."/>
        </authorList>
    </citation>
    <scope>NUCLEOTIDE SEQUENCE</scope>
</reference>
<feature type="compositionally biased region" description="Basic and acidic residues" evidence="1">
    <location>
        <begin position="107"/>
        <end position="117"/>
    </location>
</feature>
<evidence type="ECO:0000313" key="2">
    <source>
        <dbReference type="EMBL" id="CCA25289.1"/>
    </source>
</evidence>
<feature type="compositionally biased region" description="Basic and acidic residues" evidence="1">
    <location>
        <begin position="128"/>
        <end position="137"/>
    </location>
</feature>
<organism evidence="2">
    <name type="scientific">Albugo laibachii Nc14</name>
    <dbReference type="NCBI Taxonomy" id="890382"/>
    <lineage>
        <taxon>Eukaryota</taxon>
        <taxon>Sar</taxon>
        <taxon>Stramenopiles</taxon>
        <taxon>Oomycota</taxon>
        <taxon>Peronosporomycetes</taxon>
        <taxon>Albuginales</taxon>
        <taxon>Albuginaceae</taxon>
        <taxon>Albugo</taxon>
    </lineage>
</organism>
<dbReference type="AlphaFoldDB" id="F0WV50"/>
<proteinExistence type="predicted"/>
<protein>
    <submittedName>
        <fullName evidence="2">RNAdependent RNA Polymerase1 (RDR1) putative</fullName>
    </submittedName>
</protein>
<dbReference type="HOGENOM" id="CLU_772683_0_0_1"/>
<evidence type="ECO:0000256" key="1">
    <source>
        <dbReference type="SAM" id="MobiDB-lite"/>
    </source>
</evidence>
<feature type="region of interest" description="Disordered" evidence="1">
    <location>
        <begin position="83"/>
        <end position="137"/>
    </location>
</feature>
<accession>F0WV50</accession>
<name>F0WV50_9STRA</name>
<gene>
    <name evidence="2" type="primary">AlNc14C288G10195</name>
    <name evidence="2" type="ORF">ALNC14_114330</name>
</gene>